<keyword evidence="11" id="KW-1185">Reference proteome</keyword>
<dbReference type="PANTHER" id="PTHR47354:SF1">
    <property type="entry name" value="CARNITINE MONOOXYGENASE REDUCTASE SUBUNIT"/>
    <property type="match status" value="1"/>
</dbReference>
<dbReference type="SUPFAM" id="SSF63380">
    <property type="entry name" value="Riboflavin synthase domain-like"/>
    <property type="match status" value="1"/>
</dbReference>
<evidence type="ECO:0000256" key="5">
    <source>
        <dbReference type="ARBA" id="ARBA00023002"/>
    </source>
</evidence>
<organism evidence="10 11">
    <name type="scientific">Amycolatopsis methanolica 239</name>
    <dbReference type="NCBI Taxonomy" id="1068978"/>
    <lineage>
        <taxon>Bacteria</taxon>
        <taxon>Bacillati</taxon>
        <taxon>Actinomycetota</taxon>
        <taxon>Actinomycetes</taxon>
        <taxon>Pseudonocardiales</taxon>
        <taxon>Pseudonocardiaceae</taxon>
        <taxon>Amycolatopsis</taxon>
        <taxon>Amycolatopsis methanolica group</taxon>
    </lineage>
</organism>
<dbReference type="eggNOG" id="COG1018">
    <property type="taxonomic scope" value="Bacteria"/>
</dbReference>
<protein>
    <submittedName>
        <fullName evidence="10">Phthalate 4,5-dioxygenase reductase subunit</fullName>
    </submittedName>
</protein>
<dbReference type="InterPro" id="IPR036010">
    <property type="entry name" value="2Fe-2S_ferredoxin-like_sf"/>
</dbReference>
<evidence type="ECO:0000256" key="4">
    <source>
        <dbReference type="ARBA" id="ARBA00022723"/>
    </source>
</evidence>
<feature type="domain" description="FAD-binding FR-type" evidence="9">
    <location>
        <begin position="5"/>
        <end position="107"/>
    </location>
</feature>
<keyword evidence="3" id="KW-0001">2Fe-2S</keyword>
<dbReference type="PRINTS" id="PR00409">
    <property type="entry name" value="PHDIOXRDTASE"/>
</dbReference>
<dbReference type="Gene3D" id="3.40.50.80">
    <property type="entry name" value="Nucleotide-binding domain of ferredoxin-NADP reductase (FNR) module"/>
    <property type="match status" value="1"/>
</dbReference>
<dbReference type="GO" id="GO:0046872">
    <property type="term" value="F:metal ion binding"/>
    <property type="evidence" value="ECO:0007669"/>
    <property type="project" value="UniProtKB-KW"/>
</dbReference>
<evidence type="ECO:0000256" key="7">
    <source>
        <dbReference type="ARBA" id="ARBA00023014"/>
    </source>
</evidence>
<dbReference type="Gene3D" id="3.10.20.30">
    <property type="match status" value="1"/>
</dbReference>
<keyword evidence="10" id="KW-0223">Dioxygenase</keyword>
<dbReference type="CDD" id="cd00207">
    <property type="entry name" value="fer2"/>
    <property type="match status" value="1"/>
</dbReference>
<dbReference type="PROSITE" id="PS51384">
    <property type="entry name" value="FAD_FR"/>
    <property type="match status" value="1"/>
</dbReference>
<proteinExistence type="predicted"/>
<sequence length="317" mass="33415">MSDTRSDLRLTVVGLTQEAEGVVSVLLGRDDGSPLPSWSAGAHIEVHLAPGLIRHYSLCGPADAAGLWRIAVLRSANSRGGSVYIHDQLGIGDAIDVVGPRNHFTMEAGASQLFIAGGIGITPILPMIAAAEAAGSDWRLLYGGRCRASMAFLKELECYRDRVTIAPQDETGLLDLPAAVRAMPGDAHVYVCGPEPLINAAQQACAQLPPGRLRFERFTPVSTESAGPSTGFEVELAQSAQTLYVAPEQSIVEVLEAAGIDIPTSCREGICGTCEVAVLDGTPDHRDSVLDDAEKAANDCMMTCVGRALTPKLVLDL</sequence>
<keyword evidence="7" id="KW-0411">Iron-sulfur</keyword>
<dbReference type="AlphaFoldDB" id="A0A076MZW0"/>
<evidence type="ECO:0000256" key="6">
    <source>
        <dbReference type="ARBA" id="ARBA00023004"/>
    </source>
</evidence>
<evidence type="ECO:0000259" key="9">
    <source>
        <dbReference type="PROSITE" id="PS51384"/>
    </source>
</evidence>
<dbReference type="PROSITE" id="PS51085">
    <property type="entry name" value="2FE2S_FER_2"/>
    <property type="match status" value="1"/>
</dbReference>
<dbReference type="SUPFAM" id="SSF54292">
    <property type="entry name" value="2Fe-2S ferredoxin-like"/>
    <property type="match status" value="1"/>
</dbReference>
<dbReference type="EMBL" id="CP009110">
    <property type="protein sequence ID" value="AIJ26123.1"/>
    <property type="molecule type" value="Genomic_DNA"/>
</dbReference>
<dbReference type="InterPro" id="IPR001041">
    <property type="entry name" value="2Fe-2S_ferredoxin-type"/>
</dbReference>
<dbReference type="Pfam" id="PF00111">
    <property type="entry name" value="Fer2"/>
    <property type="match status" value="1"/>
</dbReference>
<dbReference type="InterPro" id="IPR012675">
    <property type="entry name" value="Beta-grasp_dom_sf"/>
</dbReference>
<dbReference type="InterPro" id="IPR017938">
    <property type="entry name" value="Riboflavin_synthase-like_b-brl"/>
</dbReference>
<dbReference type="Proteomes" id="UP000062973">
    <property type="component" value="Chromosome"/>
</dbReference>
<dbReference type="Gene3D" id="2.40.30.10">
    <property type="entry name" value="Translation factors"/>
    <property type="match status" value="1"/>
</dbReference>
<keyword evidence="4" id="KW-0479">Metal-binding</keyword>
<feature type="domain" description="2Fe-2S ferredoxin-type" evidence="8">
    <location>
        <begin position="232"/>
        <end position="317"/>
    </location>
</feature>
<accession>A0A076MZW0</accession>
<dbReference type="PROSITE" id="PS00197">
    <property type="entry name" value="2FE2S_FER_1"/>
    <property type="match status" value="1"/>
</dbReference>
<dbReference type="InterPro" id="IPR006058">
    <property type="entry name" value="2Fe2S_fd_BS"/>
</dbReference>
<dbReference type="GO" id="GO:0051537">
    <property type="term" value="F:2 iron, 2 sulfur cluster binding"/>
    <property type="evidence" value="ECO:0007669"/>
    <property type="project" value="UniProtKB-KW"/>
</dbReference>
<reference evidence="10 11" key="1">
    <citation type="submission" date="2014-07" db="EMBL/GenBank/DDBJ databases">
        <title>Whole Genome Sequence of the Amycolatopsis methanolica 239.</title>
        <authorList>
            <person name="Tang B."/>
        </authorList>
    </citation>
    <scope>NUCLEOTIDE SEQUENCE [LARGE SCALE GENOMIC DNA]</scope>
    <source>
        <strain evidence="10 11">239</strain>
    </source>
</reference>
<dbReference type="KEGG" id="amq:AMETH_6031"/>
<keyword evidence="5" id="KW-0560">Oxidoreductase</keyword>
<evidence type="ECO:0000256" key="2">
    <source>
        <dbReference type="ARBA" id="ARBA00022630"/>
    </source>
</evidence>
<dbReference type="PANTHER" id="PTHR47354">
    <property type="entry name" value="NADH OXIDOREDUCTASE HCR"/>
    <property type="match status" value="1"/>
</dbReference>
<keyword evidence="6" id="KW-0408">Iron</keyword>
<name>A0A076MZW0_AMYME</name>
<dbReference type="InterPro" id="IPR050415">
    <property type="entry name" value="MRET"/>
</dbReference>
<dbReference type="HOGENOM" id="CLU_003827_17_0_11"/>
<gene>
    <name evidence="10" type="ORF">AMETH_6031</name>
</gene>
<dbReference type="CDD" id="cd06185">
    <property type="entry name" value="PDR_like"/>
    <property type="match status" value="1"/>
</dbReference>
<dbReference type="RefSeq" id="WP_017984959.1">
    <property type="nucleotide sequence ID" value="NZ_AQUL01000001.1"/>
</dbReference>
<keyword evidence="2" id="KW-0285">Flavoprotein</keyword>
<dbReference type="InterPro" id="IPR017927">
    <property type="entry name" value="FAD-bd_FR_type"/>
</dbReference>
<dbReference type="GO" id="GO:0051213">
    <property type="term" value="F:dioxygenase activity"/>
    <property type="evidence" value="ECO:0007669"/>
    <property type="project" value="UniProtKB-KW"/>
</dbReference>
<evidence type="ECO:0000313" key="11">
    <source>
        <dbReference type="Proteomes" id="UP000062973"/>
    </source>
</evidence>
<dbReference type="STRING" id="1068978.AMETH_6031"/>
<dbReference type="Pfam" id="PF00175">
    <property type="entry name" value="NAD_binding_1"/>
    <property type="match status" value="1"/>
</dbReference>
<evidence type="ECO:0000259" key="8">
    <source>
        <dbReference type="PROSITE" id="PS51085"/>
    </source>
</evidence>
<evidence type="ECO:0000256" key="1">
    <source>
        <dbReference type="ARBA" id="ARBA00001974"/>
    </source>
</evidence>
<comment type="cofactor">
    <cofactor evidence="1">
        <name>FAD</name>
        <dbReference type="ChEBI" id="CHEBI:57692"/>
    </cofactor>
</comment>
<dbReference type="SUPFAM" id="SSF52343">
    <property type="entry name" value="Ferredoxin reductase-like, C-terminal NADP-linked domain"/>
    <property type="match status" value="1"/>
</dbReference>
<evidence type="ECO:0000313" key="10">
    <source>
        <dbReference type="EMBL" id="AIJ26123.1"/>
    </source>
</evidence>
<dbReference type="InterPro" id="IPR039261">
    <property type="entry name" value="FNR_nucleotide-bd"/>
</dbReference>
<dbReference type="PATRIC" id="fig|1068978.7.peg.6477"/>
<dbReference type="InterPro" id="IPR001433">
    <property type="entry name" value="OxRdtase_FAD/NAD-bd"/>
</dbReference>
<evidence type="ECO:0000256" key="3">
    <source>
        <dbReference type="ARBA" id="ARBA00022714"/>
    </source>
</evidence>